<evidence type="ECO:0000313" key="2">
    <source>
        <dbReference type="EMBL" id="KAJ2851053.1"/>
    </source>
</evidence>
<evidence type="ECO:0000256" key="1">
    <source>
        <dbReference type="SAM" id="MobiDB-lite"/>
    </source>
</evidence>
<dbReference type="OrthoDB" id="5592705at2759"/>
<dbReference type="EMBL" id="JANBUW010000018">
    <property type="protein sequence ID" value="KAJ2851053.1"/>
    <property type="molecule type" value="Genomic_DNA"/>
</dbReference>
<feature type="region of interest" description="Disordered" evidence="1">
    <location>
        <begin position="163"/>
        <end position="200"/>
    </location>
</feature>
<sequence>MDNKQGYLERSNVDESSRAAGVQPGQIGFSVPQQAPPPSYDAYGSSQARPPYDAYGTNQTHANQARPYYDAYGANQAHSNQSRPPPHSMYGNNYEAHANQARPPPHNMYGNSQARPPYDAYGANQEAHANQARPHYDVYGANQAYPNQARPPAHNLYVNSHGAHANQARPPPHSPHGASHEAHANQMRPPPHSASDTQPISIPLVNPLKPQNGFSMAVPPRLKAKLQAAKEGLLTWDTFMQELNEVMSKIPGSMVKGIAGFGLVRLATLGISSKSYGMYENHVVDKGMDVVEKYNCDKFAALGISVSLRAVDSDAAKSKCNDCSKHDRACKHVENAKTLVLIVN</sequence>
<protein>
    <submittedName>
        <fullName evidence="2">Uncharacterized protein</fullName>
    </submittedName>
</protein>
<dbReference type="Proteomes" id="UP001139887">
    <property type="component" value="Unassembled WGS sequence"/>
</dbReference>
<proteinExistence type="predicted"/>
<organism evidence="2 3">
    <name type="scientific">Coemansia brasiliensis</name>
    <dbReference type="NCBI Taxonomy" id="2650707"/>
    <lineage>
        <taxon>Eukaryota</taxon>
        <taxon>Fungi</taxon>
        <taxon>Fungi incertae sedis</taxon>
        <taxon>Zoopagomycota</taxon>
        <taxon>Kickxellomycotina</taxon>
        <taxon>Kickxellomycetes</taxon>
        <taxon>Kickxellales</taxon>
        <taxon>Kickxellaceae</taxon>
        <taxon>Coemansia</taxon>
    </lineage>
</organism>
<name>A0A9W8IDX5_9FUNG</name>
<comment type="caution">
    <text evidence="2">The sequence shown here is derived from an EMBL/GenBank/DDBJ whole genome shotgun (WGS) entry which is preliminary data.</text>
</comment>
<gene>
    <name evidence="2" type="ORF">IWW36_001400</name>
</gene>
<accession>A0A9W8IDX5</accession>
<dbReference type="AlphaFoldDB" id="A0A9W8IDX5"/>
<reference evidence="2" key="1">
    <citation type="submission" date="2022-07" db="EMBL/GenBank/DDBJ databases">
        <title>Phylogenomic reconstructions and comparative analyses of Kickxellomycotina fungi.</title>
        <authorList>
            <person name="Reynolds N.K."/>
            <person name="Stajich J.E."/>
            <person name="Barry K."/>
            <person name="Grigoriev I.V."/>
            <person name="Crous P."/>
            <person name="Smith M.E."/>
        </authorList>
    </citation>
    <scope>NUCLEOTIDE SEQUENCE</scope>
    <source>
        <strain evidence="2">NRRL 1566</strain>
    </source>
</reference>
<feature type="region of interest" description="Disordered" evidence="1">
    <location>
        <begin position="1"/>
        <end position="110"/>
    </location>
</feature>
<evidence type="ECO:0000313" key="3">
    <source>
        <dbReference type="Proteomes" id="UP001139887"/>
    </source>
</evidence>
<keyword evidence="3" id="KW-1185">Reference proteome</keyword>